<gene>
    <name evidence="3" type="ORF">MCHLO_06928</name>
</gene>
<keyword evidence="2" id="KW-0812">Transmembrane</keyword>
<reference evidence="3" key="1">
    <citation type="submission" date="2014-09" db="EMBL/GenBank/DDBJ databases">
        <title>Genome sequence of the luminous mushroom Mycena chlorophos for searching fungal bioluminescence genes.</title>
        <authorList>
            <person name="Tanaka Y."/>
            <person name="Kasuga D."/>
            <person name="Oba Y."/>
            <person name="Hase S."/>
            <person name="Sato K."/>
            <person name="Oba Y."/>
            <person name="Sakakibara Y."/>
        </authorList>
    </citation>
    <scope>NUCLEOTIDE SEQUENCE</scope>
</reference>
<accession>A0ABQ0LET6</accession>
<dbReference type="Proteomes" id="UP000815677">
    <property type="component" value="Unassembled WGS sequence"/>
</dbReference>
<name>A0ABQ0LET6_MYCCL</name>
<evidence type="ECO:0000256" key="2">
    <source>
        <dbReference type="SAM" id="Phobius"/>
    </source>
</evidence>
<dbReference type="EMBL" id="DF845722">
    <property type="protein sequence ID" value="GAT49628.1"/>
    <property type="molecule type" value="Genomic_DNA"/>
</dbReference>
<keyword evidence="2" id="KW-0472">Membrane</keyword>
<feature type="compositionally biased region" description="Low complexity" evidence="1">
    <location>
        <begin position="180"/>
        <end position="242"/>
    </location>
</feature>
<evidence type="ECO:0000313" key="4">
    <source>
        <dbReference type="Proteomes" id="UP000815677"/>
    </source>
</evidence>
<feature type="transmembrane region" description="Helical" evidence="2">
    <location>
        <begin position="61"/>
        <end position="87"/>
    </location>
</feature>
<feature type="region of interest" description="Disordered" evidence="1">
    <location>
        <begin position="172"/>
        <end position="249"/>
    </location>
</feature>
<proteinExistence type="predicted"/>
<evidence type="ECO:0000313" key="3">
    <source>
        <dbReference type="EMBL" id="GAT49628.1"/>
    </source>
</evidence>
<sequence>MVASRKLQPYRYQQAMCRLDGTPESSKGQNNVLVATLFLGATSFFLSPSSTALSTMGYARLPFFSTVLSFILLLTQVTLSVAVPALAPVPGLATHRRHARAVARALPEITVRNPAGNPGDSGGFGGFGNGGGPFGNPGGNGGGPFGNPGGNGGGIFGNGGGNGGGIFGNGGGVFGNGGHTTTTTTTTTQQKTTTAIPPPETTTAIEKATTTQTTTSTVQAKTNVALESSSSSPSHSESSSSHTDTATVGALSTPATSDAATVASPSSVSATSASSSSDLAKILAPILVLIPLLALIGYVVYRRRKAAQEHAEALGYAPSRAVAAGAWSRLDMASRGDMASIPATMSRTHTPSSLVPSSPPTPPPQSPIPTSPSPVPIVPLPLPPLPPIPPEAHMPASTLTRNRSASTVHGGADGMSVFAETSPFESESPLSWQNEPALADSRPTSMEGSGSDWRNSDAMLAYDRESVAAFRNSQIPPPSPRS</sequence>
<feature type="transmembrane region" description="Helical" evidence="2">
    <location>
        <begin position="282"/>
        <end position="301"/>
    </location>
</feature>
<feature type="compositionally biased region" description="Polar residues" evidence="1">
    <location>
        <begin position="397"/>
        <end position="407"/>
    </location>
</feature>
<feature type="transmembrane region" description="Helical" evidence="2">
    <location>
        <begin position="32"/>
        <end position="49"/>
    </location>
</feature>
<feature type="region of interest" description="Disordered" evidence="1">
    <location>
        <begin position="112"/>
        <end position="147"/>
    </location>
</feature>
<keyword evidence="2" id="KW-1133">Transmembrane helix</keyword>
<evidence type="ECO:0000256" key="1">
    <source>
        <dbReference type="SAM" id="MobiDB-lite"/>
    </source>
</evidence>
<feature type="compositionally biased region" description="Gly residues" evidence="1">
    <location>
        <begin position="119"/>
        <end position="147"/>
    </location>
</feature>
<feature type="compositionally biased region" description="Pro residues" evidence="1">
    <location>
        <begin position="357"/>
        <end position="392"/>
    </location>
</feature>
<organism evidence="3 4">
    <name type="scientific">Mycena chlorophos</name>
    <name type="common">Agaric fungus</name>
    <name type="synonym">Agaricus chlorophos</name>
    <dbReference type="NCBI Taxonomy" id="658473"/>
    <lineage>
        <taxon>Eukaryota</taxon>
        <taxon>Fungi</taxon>
        <taxon>Dikarya</taxon>
        <taxon>Basidiomycota</taxon>
        <taxon>Agaricomycotina</taxon>
        <taxon>Agaricomycetes</taxon>
        <taxon>Agaricomycetidae</taxon>
        <taxon>Agaricales</taxon>
        <taxon>Marasmiineae</taxon>
        <taxon>Mycenaceae</taxon>
        <taxon>Mycena</taxon>
    </lineage>
</organism>
<feature type="compositionally biased region" description="Polar residues" evidence="1">
    <location>
        <begin position="423"/>
        <end position="434"/>
    </location>
</feature>
<feature type="region of interest" description="Disordered" evidence="1">
    <location>
        <begin position="343"/>
        <end position="458"/>
    </location>
</feature>
<protein>
    <submittedName>
        <fullName evidence="3">Uncharacterized protein</fullName>
    </submittedName>
</protein>
<keyword evidence="4" id="KW-1185">Reference proteome</keyword>